<accession>A0A2V1DP99</accession>
<dbReference type="AlphaFoldDB" id="A0A2V1DP99"/>
<protein>
    <submittedName>
        <fullName evidence="2">Uncharacterized protein</fullName>
    </submittedName>
</protein>
<keyword evidence="3" id="KW-1185">Reference proteome</keyword>
<dbReference type="Proteomes" id="UP000244855">
    <property type="component" value="Unassembled WGS sequence"/>
</dbReference>
<keyword evidence="1" id="KW-0472">Membrane</keyword>
<proteinExistence type="predicted"/>
<keyword evidence="1" id="KW-1133">Transmembrane helix</keyword>
<evidence type="ECO:0000313" key="3">
    <source>
        <dbReference type="Proteomes" id="UP000244855"/>
    </source>
</evidence>
<organism evidence="2 3">
    <name type="scientific">Periconia macrospinosa</name>
    <dbReference type="NCBI Taxonomy" id="97972"/>
    <lineage>
        <taxon>Eukaryota</taxon>
        <taxon>Fungi</taxon>
        <taxon>Dikarya</taxon>
        <taxon>Ascomycota</taxon>
        <taxon>Pezizomycotina</taxon>
        <taxon>Dothideomycetes</taxon>
        <taxon>Pleosporomycetidae</taxon>
        <taxon>Pleosporales</taxon>
        <taxon>Massarineae</taxon>
        <taxon>Periconiaceae</taxon>
        <taxon>Periconia</taxon>
    </lineage>
</organism>
<sequence>MQEFHPFSKTPSPIPSIPSHLYQIKESDTQLYRTSHLYPTSCHSAHFTPSNLHSILLVLLALFYLFPFLQPRMPVTSSIDYYPRSTNPVKQVGQWDR</sequence>
<evidence type="ECO:0000313" key="2">
    <source>
        <dbReference type="EMBL" id="PVH99089.1"/>
    </source>
</evidence>
<name>A0A2V1DP99_9PLEO</name>
<evidence type="ECO:0000256" key="1">
    <source>
        <dbReference type="SAM" id="Phobius"/>
    </source>
</evidence>
<gene>
    <name evidence="2" type="ORF">DM02DRAFT_18406</name>
</gene>
<reference evidence="2 3" key="1">
    <citation type="journal article" date="2018" name="Sci. Rep.">
        <title>Comparative genomics provides insights into the lifestyle and reveals functional heterogeneity of dark septate endophytic fungi.</title>
        <authorList>
            <person name="Knapp D.G."/>
            <person name="Nemeth J.B."/>
            <person name="Barry K."/>
            <person name="Hainaut M."/>
            <person name="Henrissat B."/>
            <person name="Johnson J."/>
            <person name="Kuo A."/>
            <person name="Lim J.H.P."/>
            <person name="Lipzen A."/>
            <person name="Nolan M."/>
            <person name="Ohm R.A."/>
            <person name="Tamas L."/>
            <person name="Grigoriev I.V."/>
            <person name="Spatafora J.W."/>
            <person name="Nagy L.G."/>
            <person name="Kovacs G.M."/>
        </authorList>
    </citation>
    <scope>NUCLEOTIDE SEQUENCE [LARGE SCALE GENOMIC DNA]</scope>
    <source>
        <strain evidence="2 3">DSE2036</strain>
    </source>
</reference>
<dbReference type="EMBL" id="KZ805399">
    <property type="protein sequence ID" value="PVH99089.1"/>
    <property type="molecule type" value="Genomic_DNA"/>
</dbReference>
<feature type="transmembrane region" description="Helical" evidence="1">
    <location>
        <begin position="52"/>
        <end position="69"/>
    </location>
</feature>
<keyword evidence="1" id="KW-0812">Transmembrane</keyword>